<dbReference type="AlphaFoldDB" id="X6M0P6"/>
<gene>
    <name evidence="2" type="ORF">RFI_30842</name>
</gene>
<feature type="compositionally biased region" description="Low complexity" evidence="1">
    <location>
        <begin position="119"/>
        <end position="143"/>
    </location>
</feature>
<sequence>MKGRATITNVNITTSVDTRANIHNTTQHDDEVSGTDNSTFALVQGSVFTFLDNGIYRIFPVVTANNHPLLVLNASKSMYWEGTGSISASSPSSSSFSSSSWLKYHWWCEKLQVNESWNQSNVFNNNNNNDNNNNNNDSNSNDDTSCGNVIDDYLQTQQNSTALTLSLQSLDDNMLYHFSVQAFDEVSNQSSWNGILSQYVIKSDAVDLALSISYQPRIPTCHHLLTLSIELLSLFSSHATDRKWNVTYHISPPLLNGTAQATVILLDTVTYHWVITPINLVPGQTYIVQFQAVLRLTFFFFFLLMFF</sequence>
<feature type="region of interest" description="Disordered" evidence="1">
    <location>
        <begin position="119"/>
        <end position="144"/>
    </location>
</feature>
<accession>X6M0P6</accession>
<proteinExistence type="predicted"/>
<dbReference type="EMBL" id="ASPP01027040">
    <property type="protein sequence ID" value="ETO06550.1"/>
    <property type="molecule type" value="Genomic_DNA"/>
</dbReference>
<organism evidence="2 3">
    <name type="scientific">Reticulomyxa filosa</name>
    <dbReference type="NCBI Taxonomy" id="46433"/>
    <lineage>
        <taxon>Eukaryota</taxon>
        <taxon>Sar</taxon>
        <taxon>Rhizaria</taxon>
        <taxon>Retaria</taxon>
        <taxon>Foraminifera</taxon>
        <taxon>Monothalamids</taxon>
        <taxon>Reticulomyxidae</taxon>
        <taxon>Reticulomyxa</taxon>
    </lineage>
</organism>
<evidence type="ECO:0000313" key="2">
    <source>
        <dbReference type="EMBL" id="ETO06550.1"/>
    </source>
</evidence>
<keyword evidence="3" id="KW-1185">Reference proteome</keyword>
<evidence type="ECO:0000256" key="1">
    <source>
        <dbReference type="SAM" id="MobiDB-lite"/>
    </source>
</evidence>
<comment type="caution">
    <text evidence="2">The sequence shown here is derived from an EMBL/GenBank/DDBJ whole genome shotgun (WGS) entry which is preliminary data.</text>
</comment>
<evidence type="ECO:0000313" key="3">
    <source>
        <dbReference type="Proteomes" id="UP000023152"/>
    </source>
</evidence>
<dbReference type="Proteomes" id="UP000023152">
    <property type="component" value="Unassembled WGS sequence"/>
</dbReference>
<protein>
    <submittedName>
        <fullName evidence="2">Uncharacterized protein</fullName>
    </submittedName>
</protein>
<name>X6M0P6_RETFI</name>
<reference evidence="2 3" key="1">
    <citation type="journal article" date="2013" name="Curr. Biol.">
        <title>The Genome of the Foraminiferan Reticulomyxa filosa.</title>
        <authorList>
            <person name="Glockner G."/>
            <person name="Hulsmann N."/>
            <person name="Schleicher M."/>
            <person name="Noegel A.A."/>
            <person name="Eichinger L."/>
            <person name="Gallinger C."/>
            <person name="Pawlowski J."/>
            <person name="Sierra R."/>
            <person name="Euteneuer U."/>
            <person name="Pillet L."/>
            <person name="Moustafa A."/>
            <person name="Platzer M."/>
            <person name="Groth M."/>
            <person name="Szafranski K."/>
            <person name="Schliwa M."/>
        </authorList>
    </citation>
    <scope>NUCLEOTIDE SEQUENCE [LARGE SCALE GENOMIC DNA]</scope>
</reference>